<name>A0A4Y8RPJ5_9HYPH</name>
<reference evidence="1 2" key="1">
    <citation type="submission" date="2019-03" db="EMBL/GenBank/DDBJ databases">
        <title>Jiella endophytica sp. nov., a novel endophytic bacterium isolated from root of Ficus microcarpa Linn. f.</title>
        <authorList>
            <person name="Tuo L."/>
        </authorList>
    </citation>
    <scope>NUCLEOTIDE SEQUENCE [LARGE SCALE GENOMIC DNA]</scope>
    <source>
        <strain evidence="1 2">CBS5Q-3</strain>
    </source>
</reference>
<dbReference type="OrthoDB" id="7349669at2"/>
<organism evidence="1 2">
    <name type="scientific">Jiella endophytica</name>
    <dbReference type="NCBI Taxonomy" id="2558362"/>
    <lineage>
        <taxon>Bacteria</taxon>
        <taxon>Pseudomonadati</taxon>
        <taxon>Pseudomonadota</taxon>
        <taxon>Alphaproteobacteria</taxon>
        <taxon>Hyphomicrobiales</taxon>
        <taxon>Aurantimonadaceae</taxon>
        <taxon>Jiella</taxon>
    </lineage>
</organism>
<accession>A0A4Y8RPJ5</accession>
<evidence type="ECO:0000313" key="1">
    <source>
        <dbReference type="EMBL" id="TFF24950.1"/>
    </source>
</evidence>
<sequence>MSRVGNDLIEAFEELAADLRSEQKAESYDVPAEVLTPERIRRIRSGLASSTRAFERDFAIPARTMEAYEQGRRRPDKATVALLRVIEKNPDAVRDALASPASDDPS</sequence>
<dbReference type="InterPro" id="IPR010982">
    <property type="entry name" value="Lambda_DNA-bd_dom_sf"/>
</dbReference>
<gene>
    <name evidence="1" type="ORF">E3C22_06075</name>
</gene>
<dbReference type="GO" id="GO:0003677">
    <property type="term" value="F:DNA binding"/>
    <property type="evidence" value="ECO:0007669"/>
    <property type="project" value="InterPro"/>
</dbReference>
<protein>
    <submittedName>
        <fullName evidence="1">Transcriptional regulator</fullName>
    </submittedName>
</protein>
<dbReference type="AlphaFoldDB" id="A0A4Y8RPJ5"/>
<dbReference type="Proteomes" id="UP000298179">
    <property type="component" value="Unassembled WGS sequence"/>
</dbReference>
<dbReference type="Gene3D" id="1.10.260.40">
    <property type="entry name" value="lambda repressor-like DNA-binding domains"/>
    <property type="match status" value="1"/>
</dbReference>
<dbReference type="Pfam" id="PF15731">
    <property type="entry name" value="MqsA_antitoxin"/>
    <property type="match status" value="1"/>
</dbReference>
<dbReference type="InterPro" id="IPR032758">
    <property type="entry name" value="MqsA/HigA-2"/>
</dbReference>
<evidence type="ECO:0000313" key="2">
    <source>
        <dbReference type="Proteomes" id="UP000298179"/>
    </source>
</evidence>
<dbReference type="RefSeq" id="WP_134761119.1">
    <property type="nucleotide sequence ID" value="NZ_SOZD01000002.1"/>
</dbReference>
<keyword evidence="2" id="KW-1185">Reference proteome</keyword>
<proteinExistence type="predicted"/>
<dbReference type="EMBL" id="SOZD01000002">
    <property type="protein sequence ID" value="TFF24950.1"/>
    <property type="molecule type" value="Genomic_DNA"/>
</dbReference>
<comment type="caution">
    <text evidence="1">The sequence shown here is derived from an EMBL/GenBank/DDBJ whole genome shotgun (WGS) entry which is preliminary data.</text>
</comment>